<dbReference type="CDD" id="cd05233">
    <property type="entry name" value="SDR_c"/>
    <property type="match status" value="1"/>
</dbReference>
<dbReference type="InterPro" id="IPR036291">
    <property type="entry name" value="NAD(P)-bd_dom_sf"/>
</dbReference>
<dbReference type="Proteomes" id="UP000449906">
    <property type="component" value="Unassembled WGS sequence"/>
</dbReference>
<sequence>MTRPTPIDLAGAHVALTGGARGIGRATVEAFLARGAKVSFGDLDLDTARATAAATGASAHLLDVADRASYDAFVDAAEAEHGPVDVLVNNAGIMPNGAFLDMDPALDRLMMEVNVHGVLHGMRRVLPGMVERRRGHVVNVASLAGKFPIPGLAVYNASKFAVVGLTAATRLEMAPHGVTLTAVLPSAVDTDLASGLDMKPIPKVSPQRIADAVVGSVRSRDAEIAVPGYVGALAAGSHLVPVPVLDRLRRLMRDDRALHADATQRAAYTERLADAATERTTR</sequence>
<dbReference type="PANTHER" id="PTHR24322:SF736">
    <property type="entry name" value="RETINOL DEHYDROGENASE 10"/>
    <property type="match status" value="1"/>
</dbReference>
<evidence type="ECO:0000313" key="5">
    <source>
        <dbReference type="Proteomes" id="UP000449906"/>
    </source>
</evidence>
<evidence type="ECO:0000256" key="1">
    <source>
        <dbReference type="ARBA" id="ARBA00006484"/>
    </source>
</evidence>
<protein>
    <submittedName>
        <fullName evidence="4">SDR family oxidoreductase</fullName>
    </submittedName>
</protein>
<dbReference type="PRINTS" id="PR00080">
    <property type="entry name" value="SDRFAMILY"/>
</dbReference>
<evidence type="ECO:0000313" key="4">
    <source>
        <dbReference type="EMBL" id="KAB2810443.1"/>
    </source>
</evidence>
<organism evidence="4 5">
    <name type="scientific">Nocardioides simplex</name>
    <name type="common">Arthrobacter simplex</name>
    <dbReference type="NCBI Taxonomy" id="2045"/>
    <lineage>
        <taxon>Bacteria</taxon>
        <taxon>Bacillati</taxon>
        <taxon>Actinomycetota</taxon>
        <taxon>Actinomycetes</taxon>
        <taxon>Propionibacteriales</taxon>
        <taxon>Nocardioidaceae</taxon>
        <taxon>Pimelobacter</taxon>
    </lineage>
</organism>
<proteinExistence type="inferred from homology"/>
<dbReference type="AlphaFoldDB" id="A0A7J5DWV9"/>
<dbReference type="GO" id="GO:0016616">
    <property type="term" value="F:oxidoreductase activity, acting on the CH-OH group of donors, NAD or NADP as acceptor"/>
    <property type="evidence" value="ECO:0007669"/>
    <property type="project" value="TreeGrafter"/>
</dbReference>
<comment type="caution">
    <text evidence="4">The sequence shown here is derived from an EMBL/GenBank/DDBJ whole genome shotgun (WGS) entry which is preliminary data.</text>
</comment>
<accession>A0A7J5DWV9</accession>
<dbReference type="PROSITE" id="PS00061">
    <property type="entry name" value="ADH_SHORT"/>
    <property type="match status" value="1"/>
</dbReference>
<dbReference type="InterPro" id="IPR002347">
    <property type="entry name" value="SDR_fam"/>
</dbReference>
<reference evidence="4 5" key="1">
    <citation type="submission" date="2019-09" db="EMBL/GenBank/DDBJ databases">
        <title>Pimelobacter sp. isolated from Paulinella.</title>
        <authorList>
            <person name="Jeong S.E."/>
        </authorList>
    </citation>
    <scope>NUCLEOTIDE SEQUENCE [LARGE SCALE GENOMIC DNA]</scope>
    <source>
        <strain evidence="4 5">Pch-N</strain>
    </source>
</reference>
<comment type="similarity">
    <text evidence="1 3">Belongs to the short-chain dehydrogenases/reductases (SDR) family.</text>
</comment>
<gene>
    <name evidence="4" type="ORF">F9L07_00195</name>
</gene>
<dbReference type="InterPro" id="IPR020904">
    <property type="entry name" value="Sc_DH/Rdtase_CS"/>
</dbReference>
<dbReference type="EMBL" id="WBVM01000001">
    <property type="protein sequence ID" value="KAB2810443.1"/>
    <property type="molecule type" value="Genomic_DNA"/>
</dbReference>
<dbReference type="PRINTS" id="PR00081">
    <property type="entry name" value="GDHRDH"/>
</dbReference>
<evidence type="ECO:0000256" key="3">
    <source>
        <dbReference type="RuleBase" id="RU000363"/>
    </source>
</evidence>
<dbReference type="Gene3D" id="3.40.50.720">
    <property type="entry name" value="NAD(P)-binding Rossmann-like Domain"/>
    <property type="match status" value="1"/>
</dbReference>
<name>A0A7J5DWV9_NOCSI</name>
<keyword evidence="2" id="KW-0560">Oxidoreductase</keyword>
<evidence type="ECO:0000256" key="2">
    <source>
        <dbReference type="ARBA" id="ARBA00023002"/>
    </source>
</evidence>
<dbReference type="SUPFAM" id="SSF51735">
    <property type="entry name" value="NAD(P)-binding Rossmann-fold domains"/>
    <property type="match status" value="1"/>
</dbReference>
<dbReference type="RefSeq" id="WP_151577649.1">
    <property type="nucleotide sequence ID" value="NZ_WBVM01000001.1"/>
</dbReference>
<dbReference type="NCBIfam" id="NF005878">
    <property type="entry name" value="PRK07825.1"/>
    <property type="match status" value="1"/>
</dbReference>
<dbReference type="PANTHER" id="PTHR24322">
    <property type="entry name" value="PKSB"/>
    <property type="match status" value="1"/>
</dbReference>
<dbReference type="Pfam" id="PF00106">
    <property type="entry name" value="adh_short"/>
    <property type="match status" value="1"/>
</dbReference>